<keyword evidence="3" id="KW-0378">Hydrolase</keyword>
<evidence type="ECO:0000313" key="7">
    <source>
        <dbReference type="EMBL" id="EKC24343.1"/>
    </source>
</evidence>
<reference evidence="7" key="1">
    <citation type="journal article" date="2012" name="Nature">
        <title>The oyster genome reveals stress adaptation and complexity of shell formation.</title>
        <authorList>
            <person name="Zhang G."/>
            <person name="Fang X."/>
            <person name="Guo X."/>
            <person name="Li L."/>
            <person name="Luo R."/>
            <person name="Xu F."/>
            <person name="Yang P."/>
            <person name="Zhang L."/>
            <person name="Wang X."/>
            <person name="Qi H."/>
            <person name="Xiong Z."/>
            <person name="Que H."/>
            <person name="Xie Y."/>
            <person name="Holland P.W."/>
            <person name="Paps J."/>
            <person name="Zhu Y."/>
            <person name="Wu F."/>
            <person name="Chen Y."/>
            <person name="Wang J."/>
            <person name="Peng C."/>
            <person name="Meng J."/>
            <person name="Yang L."/>
            <person name="Liu J."/>
            <person name="Wen B."/>
            <person name="Zhang N."/>
            <person name="Huang Z."/>
            <person name="Zhu Q."/>
            <person name="Feng Y."/>
            <person name="Mount A."/>
            <person name="Hedgecock D."/>
            <person name="Xu Z."/>
            <person name="Liu Y."/>
            <person name="Domazet-Loso T."/>
            <person name="Du Y."/>
            <person name="Sun X."/>
            <person name="Zhang S."/>
            <person name="Liu B."/>
            <person name="Cheng P."/>
            <person name="Jiang X."/>
            <person name="Li J."/>
            <person name="Fan D."/>
            <person name="Wang W."/>
            <person name="Fu W."/>
            <person name="Wang T."/>
            <person name="Wang B."/>
            <person name="Zhang J."/>
            <person name="Peng Z."/>
            <person name="Li Y."/>
            <person name="Li N."/>
            <person name="Wang J."/>
            <person name="Chen M."/>
            <person name="He Y."/>
            <person name="Tan F."/>
            <person name="Song X."/>
            <person name="Zheng Q."/>
            <person name="Huang R."/>
            <person name="Yang H."/>
            <person name="Du X."/>
            <person name="Chen L."/>
            <person name="Yang M."/>
            <person name="Gaffney P.M."/>
            <person name="Wang S."/>
            <person name="Luo L."/>
            <person name="She Z."/>
            <person name="Ming Y."/>
            <person name="Huang W."/>
            <person name="Zhang S."/>
            <person name="Huang B."/>
            <person name="Zhang Y."/>
            <person name="Qu T."/>
            <person name="Ni P."/>
            <person name="Miao G."/>
            <person name="Wang J."/>
            <person name="Wang Q."/>
            <person name="Steinberg C.E."/>
            <person name="Wang H."/>
            <person name="Li N."/>
            <person name="Qian L."/>
            <person name="Zhang G."/>
            <person name="Li Y."/>
            <person name="Yang H."/>
            <person name="Liu X."/>
            <person name="Wang J."/>
            <person name="Yin Y."/>
            <person name="Wang J."/>
        </authorList>
    </citation>
    <scope>NUCLEOTIDE SEQUENCE [LARGE SCALE GENOMIC DNA]</scope>
    <source>
        <strain evidence="7">05x7-T-G4-1.051#20</strain>
    </source>
</reference>
<dbReference type="InParanoid" id="K1PRP4"/>
<dbReference type="InterPro" id="IPR023214">
    <property type="entry name" value="HAD_sf"/>
</dbReference>
<dbReference type="GO" id="GO:0046872">
    <property type="term" value="F:metal ion binding"/>
    <property type="evidence" value="ECO:0007669"/>
    <property type="project" value="UniProtKB-KW"/>
</dbReference>
<evidence type="ECO:0000256" key="5">
    <source>
        <dbReference type="ARBA" id="ARBA00022990"/>
    </source>
</evidence>
<keyword evidence="5" id="KW-0007">Acetylation</keyword>
<evidence type="ECO:0000256" key="6">
    <source>
        <dbReference type="ARBA" id="ARBA00069357"/>
    </source>
</evidence>
<evidence type="ECO:0000256" key="4">
    <source>
        <dbReference type="ARBA" id="ARBA00022842"/>
    </source>
</evidence>
<dbReference type="SUPFAM" id="SSF56784">
    <property type="entry name" value="HAD-like"/>
    <property type="match status" value="1"/>
</dbReference>
<dbReference type="HOGENOM" id="CLU_029966_0_0_1"/>
<comment type="similarity">
    <text evidence="1">Belongs to the 5'(3')-deoxyribonucleotidase family.</text>
</comment>
<keyword evidence="2" id="KW-0479">Metal-binding</keyword>
<dbReference type="PANTHER" id="PTHR12103">
    <property type="entry name" value="5'-NUCLEOTIDASE DOMAIN-CONTAINING"/>
    <property type="match status" value="1"/>
</dbReference>
<dbReference type="EMBL" id="JH818044">
    <property type="protein sequence ID" value="EKC24343.1"/>
    <property type="molecule type" value="Genomic_DNA"/>
</dbReference>
<organism evidence="7">
    <name type="scientific">Magallana gigas</name>
    <name type="common">Pacific oyster</name>
    <name type="synonym">Crassostrea gigas</name>
    <dbReference type="NCBI Taxonomy" id="29159"/>
    <lineage>
        <taxon>Eukaryota</taxon>
        <taxon>Metazoa</taxon>
        <taxon>Spiralia</taxon>
        <taxon>Lophotrochozoa</taxon>
        <taxon>Mollusca</taxon>
        <taxon>Bivalvia</taxon>
        <taxon>Autobranchia</taxon>
        <taxon>Pteriomorphia</taxon>
        <taxon>Ostreida</taxon>
        <taxon>Ostreoidea</taxon>
        <taxon>Ostreidae</taxon>
        <taxon>Magallana</taxon>
    </lineage>
</organism>
<dbReference type="PANTHER" id="PTHR12103:SF38">
    <property type="entry name" value="5'-NUCLEOTIDASE DOMAIN-CONTAINING PROTEIN 1"/>
    <property type="match status" value="1"/>
</dbReference>
<name>K1PRP4_MAGGI</name>
<evidence type="ECO:0000256" key="3">
    <source>
        <dbReference type="ARBA" id="ARBA00022801"/>
    </source>
</evidence>
<protein>
    <recommendedName>
        <fullName evidence="6">5'-nucleotidase domain-containing protein 1</fullName>
    </recommendedName>
</protein>
<dbReference type="FunFam" id="3.40.50.1000:FF:000086">
    <property type="entry name" value="LD24878p"/>
    <property type="match status" value="1"/>
</dbReference>
<sequence length="335" mass="38617">MKNADDRNFCLADYDAIGFDVDNTLAKYKLVNLMNLIYETLCELLIKRGYSKNIKDNLCTHKDFICKGSTALYYIVQINGGPHDKYDFFKDVYDAIGDFYFPPSEGEEGLLFEGVRKKPEKYLQPCSNGVKDWLMELKGDNRVVFLMTSSKNRYAEMVLETVLGSDWKNYFDIYITYAKKTGGFFTKNEKFKEKEVTGKEVDSLEPKKTYSGGNYTDLKTFLEKQTKKSDPKVVYFGDCLCSDSFPAKVYGNWDVVLVLEEMEAEGYHPGLKDVLEPKRKVPKHEVDLYIDPEEEQYILSEGMPINHRYKKFKESEVGNTDGFYPGKPKPLLSDI</sequence>
<proteinExistence type="inferred from homology"/>
<dbReference type="Gene3D" id="3.40.50.1000">
    <property type="entry name" value="HAD superfamily/HAD-like"/>
    <property type="match status" value="1"/>
</dbReference>
<dbReference type="InterPro" id="IPR008380">
    <property type="entry name" value="HAD-SF_hydro_IG_5-nucl"/>
</dbReference>
<dbReference type="AlphaFoldDB" id="K1PRP4"/>
<evidence type="ECO:0000256" key="1">
    <source>
        <dbReference type="ARBA" id="ARBA00009589"/>
    </source>
</evidence>
<evidence type="ECO:0000256" key="2">
    <source>
        <dbReference type="ARBA" id="ARBA00022723"/>
    </source>
</evidence>
<keyword evidence="4" id="KW-0460">Magnesium</keyword>
<dbReference type="Pfam" id="PF05761">
    <property type="entry name" value="5_nucleotid"/>
    <property type="match status" value="2"/>
</dbReference>
<dbReference type="InterPro" id="IPR036412">
    <property type="entry name" value="HAD-like_sf"/>
</dbReference>
<dbReference type="GO" id="GO:0008253">
    <property type="term" value="F:5'-nucleotidase activity"/>
    <property type="evidence" value="ECO:0007669"/>
    <property type="project" value="TreeGrafter"/>
</dbReference>
<accession>K1PRP4</accession>
<gene>
    <name evidence="7" type="ORF">CGI_10006155</name>
</gene>
<dbReference type="FunCoup" id="K1PRP4">
    <property type="interactions" value="691"/>
</dbReference>